<dbReference type="PROSITE" id="PS50056">
    <property type="entry name" value="TYR_PHOSPHATASE_2"/>
    <property type="match status" value="1"/>
</dbReference>
<dbReference type="AlphaFoldDB" id="A0A8J5V0V2"/>
<keyword evidence="3 12" id="KW-0812">Transmembrane</keyword>
<comment type="subcellular location">
    <subcellularLocation>
        <location evidence="1">Cytoplasmic vesicle</location>
        <location evidence="1">Secretory vesicle membrane</location>
        <topology evidence="1">Single-pass type I membrane protein</topology>
    </subcellularLocation>
    <subcellularLocation>
        <location evidence="10">Synapse</location>
    </subcellularLocation>
</comment>
<dbReference type="GO" id="GO:0045202">
    <property type="term" value="C:synapse"/>
    <property type="evidence" value="ECO:0007669"/>
    <property type="project" value="UniProtKB-SubCell"/>
</dbReference>
<keyword evidence="9" id="KW-0968">Cytoplasmic vesicle</keyword>
<dbReference type="PROSITE" id="PS50055">
    <property type="entry name" value="TYR_PHOSPHATASE_PTP"/>
    <property type="match status" value="1"/>
</dbReference>
<dbReference type="InterPro" id="IPR000387">
    <property type="entry name" value="Tyr_Pase_dom"/>
</dbReference>
<dbReference type="Proteomes" id="UP000729913">
    <property type="component" value="Unassembled WGS sequence"/>
</dbReference>
<dbReference type="InterPro" id="IPR000242">
    <property type="entry name" value="PTP_cat"/>
</dbReference>
<evidence type="ECO:0000256" key="3">
    <source>
        <dbReference type="ARBA" id="ARBA00022692"/>
    </source>
</evidence>
<evidence type="ECO:0000313" key="17">
    <source>
        <dbReference type="Proteomes" id="UP000729913"/>
    </source>
</evidence>
<keyword evidence="5 12" id="KW-1133">Transmembrane helix</keyword>
<reference evidence="16" key="1">
    <citation type="submission" date="2020-03" db="EMBL/GenBank/DDBJ databases">
        <authorList>
            <person name="Chebbi M.A."/>
            <person name="Drezen J.M."/>
        </authorList>
    </citation>
    <scope>NUCLEOTIDE SEQUENCE</scope>
    <source>
        <tissue evidence="16">Whole body</tissue>
    </source>
</reference>
<feature type="compositionally biased region" description="Basic and acidic residues" evidence="11">
    <location>
        <begin position="365"/>
        <end position="379"/>
    </location>
</feature>
<keyword evidence="2" id="KW-0597">Phosphoprotein</keyword>
<feature type="domain" description="Tyrosine specific protein phosphatases" evidence="15">
    <location>
        <begin position="909"/>
        <end position="981"/>
    </location>
</feature>
<dbReference type="PROSITE" id="PS00383">
    <property type="entry name" value="TYR_PHOSPHATASE_1"/>
    <property type="match status" value="1"/>
</dbReference>
<dbReference type="GO" id="GO:0030141">
    <property type="term" value="C:secretory granule"/>
    <property type="evidence" value="ECO:0007669"/>
    <property type="project" value="InterPro"/>
</dbReference>
<dbReference type="InterPro" id="IPR003595">
    <property type="entry name" value="Tyr_Pase_cat"/>
</dbReference>
<evidence type="ECO:0000259" key="15">
    <source>
        <dbReference type="PROSITE" id="PS50056"/>
    </source>
</evidence>
<dbReference type="OrthoDB" id="9880441at2759"/>
<evidence type="ECO:0000256" key="6">
    <source>
        <dbReference type="ARBA" id="ARBA00023018"/>
    </source>
</evidence>
<dbReference type="InterPro" id="IPR033522">
    <property type="entry name" value="IA-2/IA-2_beta"/>
</dbReference>
<feature type="chain" id="PRO_5035199082" description="Receptor-type tyrosine-protein phosphatase N2" evidence="13">
    <location>
        <begin position="29"/>
        <end position="1027"/>
    </location>
</feature>
<accession>A0A8J5V0V2</accession>
<dbReference type="PANTHER" id="PTHR46106:SF4">
    <property type="entry name" value="IA-2 PROTEIN TYROSINE PHOSPHATASE, ISOFORM C"/>
    <property type="match status" value="1"/>
</dbReference>
<dbReference type="PANTHER" id="PTHR46106">
    <property type="entry name" value="IA-2 PROTEIN TYROSINE PHOSPHATASE, ISOFORM C"/>
    <property type="match status" value="1"/>
</dbReference>
<evidence type="ECO:0000259" key="14">
    <source>
        <dbReference type="PROSITE" id="PS50055"/>
    </source>
</evidence>
<keyword evidence="6" id="KW-0770">Synapse</keyword>
<name>A0A8J5V0V2_9HYME</name>
<evidence type="ECO:0000256" key="12">
    <source>
        <dbReference type="SAM" id="Phobius"/>
    </source>
</evidence>
<keyword evidence="17" id="KW-1185">Reference proteome</keyword>
<evidence type="ECO:0000256" key="2">
    <source>
        <dbReference type="ARBA" id="ARBA00022553"/>
    </source>
</evidence>
<comment type="caution">
    <text evidence="16">The sequence shown here is derived from an EMBL/GenBank/DDBJ whole genome shotgun (WGS) entry which is preliminary data.</text>
</comment>
<sequence length="1027" mass="117620">MGRKKWWKEGSSLLLLIFIFINNQVVHSDGEIGCLFDRNVCTLIEEVCFDDAAFGRCISSTDDSDESTYQYDLDPRQLELLRKQLEKLVAEKYEWSHPYTQCVMQEALYSIHNDVNYDIKICRKLKNFKLNPLVGSINESEDEDTLPLAVVNFMPTRGHGYGNFANEMYHPPLLSPLDEYYPQNTEDYPYLVIEDQKPDRHLTLNFENNNNNYNNNDDGGGDNDDDDDAPLIFKPDELNEINRYNNEDLYGISKKLDELERQRQIDEAKETTIFRSRRQPHGESPRSLGAELSDYLEYLKDSTDKYEDLDDKVIEDEEEDRNKDKGDSWFDINIPRKFNKERLDKSTLKDLARMEFLKNDRAWDGLRDNENTNEKKQDEKELEDTEGTLSKKQVVKLLKTDEIPERIKSEIFTEEDLDQPSNFHDIYVEESDNINIDDLPTLIWNRELSGFKRPERLDVKKPGPYFSTNNYAFKTQTPTSIEEKDLNENEEDLRAPLVKKELIAGKDITRLTLDKDSSTNYDNVDMDHVYIQFKEEFHKWAEGNKVVKKIEELLGLDFGTFSNPRVGRAEVTFRVFKNSHNMDAMKVVSQLDNIRGTLRETMNINIIRAGIGDKAKLPPMLEVTNAEYSISSMLFAGLVVAGVTAAAAAAIITLIIARRHAKTRAKLAGLVTPDPEASNDYQELCRARMHAKQPAEKVEVPRVAKLSKESQSNRSSTSSWGDHLNNKDRLDQEWAAICAYQPDSCSTAVADNKSNANRNRSGSVYPYDHSRVILNDLTNISNSDYINASTITDHDPRNPAYIATQGPLPQTSADFWQLVWEQGSVVIVMLTRLTEEGRAMCHRYWPEEGSELYHIYEVHLVSEHIWCDDYLVRSFYLKNLRTGETRTVTQFHFLSWPENGIPQSTKSLLEFRRKVNKSYRGRSCPILVHCSDGAGRTGTYCLIDMVLNRMAKGTKEIDIAAALEHIRDQRPGMVATKQQFEFVLVAVAEEVHAILKALPVQTINKPTDKTNDSSPPTTGTSTNTSGQ</sequence>
<dbReference type="InterPro" id="IPR016130">
    <property type="entry name" value="Tyr_Pase_AS"/>
</dbReference>
<evidence type="ECO:0000256" key="13">
    <source>
        <dbReference type="SAM" id="SignalP"/>
    </source>
</evidence>
<feature type="compositionally biased region" description="Acidic residues" evidence="11">
    <location>
        <begin position="219"/>
        <end position="229"/>
    </location>
</feature>
<feature type="compositionally biased region" description="Polar residues" evidence="11">
    <location>
        <begin position="709"/>
        <end position="720"/>
    </location>
</feature>
<keyword evidence="4 13" id="KW-0732">Signal</keyword>
<feature type="transmembrane region" description="Helical" evidence="12">
    <location>
        <begin position="633"/>
        <end position="657"/>
    </location>
</feature>
<feature type="domain" description="Tyrosine-protein phosphatase" evidence="14">
    <location>
        <begin position="730"/>
        <end position="990"/>
    </location>
</feature>
<dbReference type="GO" id="GO:0051046">
    <property type="term" value="P:regulation of secretion"/>
    <property type="evidence" value="ECO:0007669"/>
    <property type="project" value="TreeGrafter"/>
</dbReference>
<dbReference type="SMART" id="SM00404">
    <property type="entry name" value="PTPc_motif"/>
    <property type="match status" value="1"/>
</dbReference>
<feature type="region of interest" description="Disordered" evidence="11">
    <location>
        <begin position="205"/>
        <end position="229"/>
    </location>
</feature>
<feature type="region of interest" description="Disordered" evidence="11">
    <location>
        <begin position="365"/>
        <end position="387"/>
    </location>
</feature>
<feature type="region of interest" description="Disordered" evidence="11">
    <location>
        <begin position="692"/>
        <end position="725"/>
    </location>
</feature>
<evidence type="ECO:0000256" key="11">
    <source>
        <dbReference type="SAM" id="MobiDB-lite"/>
    </source>
</evidence>
<dbReference type="FunFam" id="3.90.190.10:FF:000017">
    <property type="entry name" value="receptor-type tyrosine-protein phosphatase-like N isoform X2"/>
    <property type="match status" value="1"/>
</dbReference>
<dbReference type="SMART" id="SM00194">
    <property type="entry name" value="PTPc"/>
    <property type="match status" value="1"/>
</dbReference>
<organism evidence="16 17">
    <name type="scientific">Cotesia typhae</name>
    <dbReference type="NCBI Taxonomy" id="2053667"/>
    <lineage>
        <taxon>Eukaryota</taxon>
        <taxon>Metazoa</taxon>
        <taxon>Ecdysozoa</taxon>
        <taxon>Arthropoda</taxon>
        <taxon>Hexapoda</taxon>
        <taxon>Insecta</taxon>
        <taxon>Pterygota</taxon>
        <taxon>Neoptera</taxon>
        <taxon>Endopterygota</taxon>
        <taxon>Hymenoptera</taxon>
        <taxon>Apocrita</taxon>
        <taxon>Ichneumonoidea</taxon>
        <taxon>Braconidae</taxon>
        <taxon>Microgastrinae</taxon>
        <taxon>Cotesia</taxon>
    </lineage>
</organism>
<dbReference type="GO" id="GO:0009653">
    <property type="term" value="P:anatomical structure morphogenesis"/>
    <property type="evidence" value="ECO:0007669"/>
    <property type="project" value="UniProtKB-ARBA"/>
</dbReference>
<gene>
    <name evidence="16" type="ORF">G9C98_001849</name>
</gene>
<evidence type="ECO:0000256" key="10">
    <source>
        <dbReference type="ARBA" id="ARBA00034103"/>
    </source>
</evidence>
<dbReference type="EMBL" id="JAAOIC020000019">
    <property type="protein sequence ID" value="KAG8040861.1"/>
    <property type="molecule type" value="Genomic_DNA"/>
</dbReference>
<protein>
    <recommendedName>
        <fullName evidence="18">Receptor-type tyrosine-protein phosphatase N2</fullName>
    </recommendedName>
</protein>
<keyword evidence="7 12" id="KW-0472">Membrane</keyword>
<dbReference type="InterPro" id="IPR021613">
    <property type="entry name" value="Receptor_IA-2_dom"/>
</dbReference>
<feature type="compositionally biased region" description="Low complexity" evidence="11">
    <location>
        <begin position="208"/>
        <end position="217"/>
    </location>
</feature>
<feature type="signal peptide" evidence="13">
    <location>
        <begin position="1"/>
        <end position="28"/>
    </location>
</feature>
<dbReference type="Pfam" id="PF00102">
    <property type="entry name" value="Y_phosphatase"/>
    <property type="match status" value="1"/>
</dbReference>
<feature type="compositionally biased region" description="Basic and acidic residues" evidence="11">
    <location>
        <begin position="693"/>
        <end position="708"/>
    </location>
</feature>
<keyword evidence="8" id="KW-0325">Glycoprotein</keyword>
<evidence type="ECO:0008006" key="18">
    <source>
        <dbReference type="Google" id="ProtNLM"/>
    </source>
</evidence>
<evidence type="ECO:0000256" key="1">
    <source>
        <dbReference type="ARBA" id="ARBA00004212"/>
    </source>
</evidence>
<dbReference type="GO" id="GO:0004725">
    <property type="term" value="F:protein tyrosine phosphatase activity"/>
    <property type="evidence" value="ECO:0007669"/>
    <property type="project" value="InterPro"/>
</dbReference>
<evidence type="ECO:0000256" key="4">
    <source>
        <dbReference type="ARBA" id="ARBA00022729"/>
    </source>
</evidence>
<evidence type="ECO:0000313" key="16">
    <source>
        <dbReference type="EMBL" id="KAG8040861.1"/>
    </source>
</evidence>
<evidence type="ECO:0000256" key="8">
    <source>
        <dbReference type="ARBA" id="ARBA00023180"/>
    </source>
</evidence>
<dbReference type="GO" id="GO:0030658">
    <property type="term" value="C:transport vesicle membrane"/>
    <property type="evidence" value="ECO:0007669"/>
    <property type="project" value="UniProtKB-SubCell"/>
</dbReference>
<feature type="region of interest" description="Disordered" evidence="11">
    <location>
        <begin position="1004"/>
        <end position="1027"/>
    </location>
</feature>
<evidence type="ECO:0000256" key="5">
    <source>
        <dbReference type="ARBA" id="ARBA00022989"/>
    </source>
</evidence>
<proteinExistence type="predicted"/>
<feature type="compositionally biased region" description="Low complexity" evidence="11">
    <location>
        <begin position="1012"/>
        <end position="1027"/>
    </location>
</feature>
<evidence type="ECO:0000256" key="9">
    <source>
        <dbReference type="ARBA" id="ARBA00023329"/>
    </source>
</evidence>
<dbReference type="GO" id="GO:0048666">
    <property type="term" value="P:neuron development"/>
    <property type="evidence" value="ECO:0007669"/>
    <property type="project" value="UniProtKB-ARBA"/>
</dbReference>
<feature type="region of interest" description="Disordered" evidence="11">
    <location>
        <begin position="270"/>
        <end position="290"/>
    </location>
</feature>
<dbReference type="Pfam" id="PF11548">
    <property type="entry name" value="Receptor_IA-2"/>
    <property type="match status" value="1"/>
</dbReference>
<evidence type="ECO:0000256" key="7">
    <source>
        <dbReference type="ARBA" id="ARBA00023136"/>
    </source>
</evidence>
<reference evidence="16" key="2">
    <citation type="submission" date="2021-04" db="EMBL/GenBank/DDBJ databases">
        <title>Genome-wide patterns of bracovirus chromosomal integration into multiple host tissues during parasitism.</title>
        <authorList>
            <person name="Chebbi M.A.C."/>
        </authorList>
    </citation>
    <scope>NUCLEOTIDE SEQUENCE</scope>
    <source>
        <tissue evidence="16">Whole body</tissue>
    </source>
</reference>